<feature type="region of interest" description="Disordered" evidence="1">
    <location>
        <begin position="394"/>
        <end position="438"/>
    </location>
</feature>
<proteinExistence type="predicted"/>
<sequence length="464" mass="51686">MIPDRRPQSAWNLNIKAKLHLINVCRNWYQAGVSILYADIAVYSIIQLCALVSTLRASSSLAGKVSCIQLCCLVPKPYTRIFENIMHSLPSLCPHLTRVSIQESFVPDVGVTRASVERILSSLFCSTSLTHLEVHDSIPFGLVANNIHPVAPTLLSLNLLSSNRMDQNLYPQPLDVQAIVPNSPLQFPRLRAFQCHLDSDGMTFVTRYWKYPALDTLACRPPSAYLLYNRLKSILQLNFTFIEEHGQKLITLLLQYPQEEVLPVRDARVQDLLAGLVHLRHLIIPASLDISVPQVQWLDCHLGRLDDQKENAGEKLPLLSVVERKNRFPNLKSYRSISPGLLRLPLIYTMLPPATEACQFSFPGIEIRSNASSLEGVSTAITDRDLDSAEIEDVDFSSGTGSDCDEFEPSSDSQLNSDSDDSEESQSADGSSFQSSDGWEADEMAALDLWQSLKLFESGLGQQD</sequence>
<evidence type="ECO:0000313" key="2">
    <source>
        <dbReference type="EMBL" id="KAJ4483864.1"/>
    </source>
</evidence>
<accession>A0A9W9AIY0</accession>
<name>A0A9W9AIY0_9AGAR</name>
<evidence type="ECO:0000313" key="3">
    <source>
        <dbReference type="Proteomes" id="UP001150266"/>
    </source>
</evidence>
<feature type="compositionally biased region" description="Low complexity" evidence="1">
    <location>
        <begin position="427"/>
        <end position="438"/>
    </location>
</feature>
<organism evidence="2 3">
    <name type="scientific">Lentinula aciculospora</name>
    <dbReference type="NCBI Taxonomy" id="153920"/>
    <lineage>
        <taxon>Eukaryota</taxon>
        <taxon>Fungi</taxon>
        <taxon>Dikarya</taxon>
        <taxon>Basidiomycota</taxon>
        <taxon>Agaricomycotina</taxon>
        <taxon>Agaricomycetes</taxon>
        <taxon>Agaricomycetidae</taxon>
        <taxon>Agaricales</taxon>
        <taxon>Marasmiineae</taxon>
        <taxon>Omphalotaceae</taxon>
        <taxon>Lentinula</taxon>
    </lineage>
</organism>
<keyword evidence="3" id="KW-1185">Reference proteome</keyword>
<gene>
    <name evidence="2" type="ORF">J3R30DRAFT_1843487</name>
</gene>
<dbReference type="AlphaFoldDB" id="A0A9W9AIY0"/>
<protein>
    <submittedName>
        <fullName evidence="2">Uncharacterized protein</fullName>
    </submittedName>
</protein>
<dbReference type="EMBL" id="JAOTPV010000004">
    <property type="protein sequence ID" value="KAJ4483864.1"/>
    <property type="molecule type" value="Genomic_DNA"/>
</dbReference>
<dbReference type="Proteomes" id="UP001150266">
    <property type="component" value="Unassembled WGS sequence"/>
</dbReference>
<dbReference type="OrthoDB" id="3258555at2759"/>
<evidence type="ECO:0000256" key="1">
    <source>
        <dbReference type="SAM" id="MobiDB-lite"/>
    </source>
</evidence>
<comment type="caution">
    <text evidence="2">The sequence shown here is derived from an EMBL/GenBank/DDBJ whole genome shotgun (WGS) entry which is preliminary data.</text>
</comment>
<reference evidence="2" key="1">
    <citation type="submission" date="2022-08" db="EMBL/GenBank/DDBJ databases">
        <title>A Global Phylogenomic Analysis of the Shiitake Genus Lentinula.</title>
        <authorList>
            <consortium name="DOE Joint Genome Institute"/>
            <person name="Sierra-Patev S."/>
            <person name="Min B."/>
            <person name="Naranjo-Ortiz M."/>
            <person name="Looney B."/>
            <person name="Konkel Z."/>
            <person name="Slot J.C."/>
            <person name="Sakamoto Y."/>
            <person name="Steenwyk J.L."/>
            <person name="Rokas A."/>
            <person name="Carro J."/>
            <person name="Camarero S."/>
            <person name="Ferreira P."/>
            <person name="Molpeceres G."/>
            <person name="Ruiz-Duenas F.J."/>
            <person name="Serrano A."/>
            <person name="Henrissat B."/>
            <person name="Drula E."/>
            <person name="Hughes K.W."/>
            <person name="Mata J.L."/>
            <person name="Ishikawa N.K."/>
            <person name="Vargas-Isla R."/>
            <person name="Ushijima S."/>
            <person name="Smith C.A."/>
            <person name="Ahrendt S."/>
            <person name="Andreopoulos W."/>
            <person name="He G."/>
            <person name="Labutti K."/>
            <person name="Lipzen A."/>
            <person name="Ng V."/>
            <person name="Riley R."/>
            <person name="Sandor L."/>
            <person name="Barry K."/>
            <person name="Martinez A.T."/>
            <person name="Xiao Y."/>
            <person name="Gibbons J.G."/>
            <person name="Terashima K."/>
            <person name="Grigoriev I.V."/>
            <person name="Hibbett D.S."/>
        </authorList>
    </citation>
    <scope>NUCLEOTIDE SEQUENCE</scope>
    <source>
        <strain evidence="2">JLM2183</strain>
    </source>
</reference>